<dbReference type="GO" id="GO:0008237">
    <property type="term" value="F:metallopeptidase activity"/>
    <property type="evidence" value="ECO:0007669"/>
    <property type="project" value="UniProtKB-KW"/>
</dbReference>
<dbReference type="InterPro" id="IPR036366">
    <property type="entry name" value="PGBDSf"/>
</dbReference>
<keyword evidence="1" id="KW-0482">Metalloprotease</keyword>
<keyword evidence="1" id="KW-0378">Hydrolase</keyword>
<name>A0A9X0CJ51_9CNID</name>
<feature type="domain" description="Peptidoglycan binding-like" evidence="2">
    <location>
        <begin position="25"/>
        <end position="68"/>
    </location>
</feature>
<dbReference type="InterPro" id="IPR002477">
    <property type="entry name" value="Peptidoglycan-bd-like"/>
</dbReference>
<evidence type="ECO:0000256" key="1">
    <source>
        <dbReference type="ARBA" id="ARBA00023049"/>
    </source>
</evidence>
<keyword evidence="4" id="KW-1185">Reference proteome</keyword>
<gene>
    <name evidence="3" type="ORF">OS493_027004</name>
</gene>
<dbReference type="OrthoDB" id="14788at2759"/>
<dbReference type="Gene3D" id="1.10.101.10">
    <property type="entry name" value="PGBD-like superfamily/PGBD"/>
    <property type="match status" value="1"/>
</dbReference>
<keyword evidence="1" id="KW-0645">Protease</keyword>
<evidence type="ECO:0000259" key="2">
    <source>
        <dbReference type="Pfam" id="PF01471"/>
    </source>
</evidence>
<evidence type="ECO:0000313" key="4">
    <source>
        <dbReference type="Proteomes" id="UP001163046"/>
    </source>
</evidence>
<dbReference type="Pfam" id="PF01471">
    <property type="entry name" value="PG_binding_1"/>
    <property type="match status" value="1"/>
</dbReference>
<dbReference type="AlphaFoldDB" id="A0A9X0CJ51"/>
<comment type="caution">
    <text evidence="3">The sequence shown here is derived from an EMBL/GenBank/DDBJ whole genome shotgun (WGS) entry which is preliminary data.</text>
</comment>
<dbReference type="InterPro" id="IPR036365">
    <property type="entry name" value="PGBD-like_sf"/>
</dbReference>
<dbReference type="SUPFAM" id="SSF47090">
    <property type="entry name" value="PGBD-like"/>
    <property type="match status" value="1"/>
</dbReference>
<dbReference type="EMBL" id="MU827325">
    <property type="protein sequence ID" value="KAJ7356078.1"/>
    <property type="molecule type" value="Genomic_DNA"/>
</dbReference>
<organism evidence="3 4">
    <name type="scientific">Desmophyllum pertusum</name>
    <dbReference type="NCBI Taxonomy" id="174260"/>
    <lineage>
        <taxon>Eukaryota</taxon>
        <taxon>Metazoa</taxon>
        <taxon>Cnidaria</taxon>
        <taxon>Anthozoa</taxon>
        <taxon>Hexacorallia</taxon>
        <taxon>Scleractinia</taxon>
        <taxon>Caryophylliina</taxon>
        <taxon>Caryophylliidae</taxon>
        <taxon>Desmophyllum</taxon>
    </lineage>
</organism>
<dbReference type="Proteomes" id="UP001163046">
    <property type="component" value="Unassembled WGS sequence"/>
</dbReference>
<accession>A0A9X0CJ51</accession>
<protein>
    <recommendedName>
        <fullName evidence="2">Peptidoglycan binding-like domain-containing protein</fullName>
    </recommendedName>
</protein>
<reference evidence="3" key="1">
    <citation type="submission" date="2023-01" db="EMBL/GenBank/DDBJ databases">
        <title>Genome assembly of the deep-sea coral Lophelia pertusa.</title>
        <authorList>
            <person name="Herrera S."/>
            <person name="Cordes E."/>
        </authorList>
    </citation>
    <scope>NUCLEOTIDE SEQUENCE</scope>
    <source>
        <strain evidence="3">USNM1676648</strain>
        <tissue evidence="3">Polyp</tissue>
    </source>
</reference>
<proteinExistence type="predicted"/>
<evidence type="ECO:0000313" key="3">
    <source>
        <dbReference type="EMBL" id="KAJ7356078.1"/>
    </source>
</evidence>
<sequence length="69" mass="7595">MPAEDLGFPAPFEKVLSLKEPPIEGKDVVILQNLLLRSPFVTSVERTGFYDKKTSEAVASYQKGNGLAR</sequence>